<feature type="compositionally biased region" description="Low complexity" evidence="2">
    <location>
        <begin position="58"/>
        <end position="69"/>
    </location>
</feature>
<keyword evidence="4" id="KW-1185">Reference proteome</keyword>
<organism evidence="3 4">
    <name type="scientific">Apodospora peruviana</name>
    <dbReference type="NCBI Taxonomy" id="516989"/>
    <lineage>
        <taxon>Eukaryota</taxon>
        <taxon>Fungi</taxon>
        <taxon>Dikarya</taxon>
        <taxon>Ascomycota</taxon>
        <taxon>Pezizomycotina</taxon>
        <taxon>Sordariomycetes</taxon>
        <taxon>Sordariomycetidae</taxon>
        <taxon>Sordariales</taxon>
        <taxon>Lasiosphaeriaceae</taxon>
        <taxon>Apodospora</taxon>
    </lineage>
</organism>
<evidence type="ECO:0000313" key="4">
    <source>
        <dbReference type="Proteomes" id="UP001283341"/>
    </source>
</evidence>
<feature type="compositionally biased region" description="Basic residues" evidence="2">
    <location>
        <begin position="44"/>
        <end position="55"/>
    </location>
</feature>
<feature type="compositionally biased region" description="Low complexity" evidence="2">
    <location>
        <begin position="436"/>
        <end position="450"/>
    </location>
</feature>
<proteinExistence type="predicted"/>
<feature type="compositionally biased region" description="Polar residues" evidence="2">
    <location>
        <begin position="137"/>
        <end position="147"/>
    </location>
</feature>
<dbReference type="AlphaFoldDB" id="A0AAE0I0H3"/>
<feature type="compositionally biased region" description="Low complexity" evidence="2">
    <location>
        <begin position="173"/>
        <end position="193"/>
    </location>
</feature>
<comment type="caution">
    <text evidence="3">The sequence shown here is derived from an EMBL/GenBank/DDBJ whole genome shotgun (WGS) entry which is preliminary data.</text>
</comment>
<feature type="region of interest" description="Disordered" evidence="2">
    <location>
        <begin position="400"/>
        <end position="472"/>
    </location>
</feature>
<reference evidence="3" key="1">
    <citation type="journal article" date="2023" name="Mol. Phylogenet. Evol.">
        <title>Genome-scale phylogeny and comparative genomics of the fungal order Sordariales.</title>
        <authorList>
            <person name="Hensen N."/>
            <person name="Bonometti L."/>
            <person name="Westerberg I."/>
            <person name="Brannstrom I.O."/>
            <person name="Guillou S."/>
            <person name="Cros-Aarteil S."/>
            <person name="Calhoun S."/>
            <person name="Haridas S."/>
            <person name="Kuo A."/>
            <person name="Mondo S."/>
            <person name="Pangilinan J."/>
            <person name="Riley R."/>
            <person name="LaButti K."/>
            <person name="Andreopoulos B."/>
            <person name="Lipzen A."/>
            <person name="Chen C."/>
            <person name="Yan M."/>
            <person name="Daum C."/>
            <person name="Ng V."/>
            <person name="Clum A."/>
            <person name="Steindorff A."/>
            <person name="Ohm R.A."/>
            <person name="Martin F."/>
            <person name="Silar P."/>
            <person name="Natvig D.O."/>
            <person name="Lalanne C."/>
            <person name="Gautier V."/>
            <person name="Ament-Velasquez S.L."/>
            <person name="Kruys A."/>
            <person name="Hutchinson M.I."/>
            <person name="Powell A.J."/>
            <person name="Barry K."/>
            <person name="Miller A.N."/>
            <person name="Grigoriev I.V."/>
            <person name="Debuchy R."/>
            <person name="Gladieux P."/>
            <person name="Hiltunen Thoren M."/>
            <person name="Johannesson H."/>
        </authorList>
    </citation>
    <scope>NUCLEOTIDE SEQUENCE</scope>
    <source>
        <strain evidence="3">CBS 118394</strain>
    </source>
</reference>
<feature type="compositionally biased region" description="Low complexity" evidence="2">
    <location>
        <begin position="84"/>
        <end position="93"/>
    </location>
</feature>
<evidence type="ECO:0000313" key="3">
    <source>
        <dbReference type="EMBL" id="KAK3315336.1"/>
    </source>
</evidence>
<gene>
    <name evidence="3" type="ORF">B0H66DRAFT_342030</name>
</gene>
<keyword evidence="1" id="KW-0175">Coiled coil</keyword>
<feature type="coiled-coil region" evidence="1">
    <location>
        <begin position="288"/>
        <end position="350"/>
    </location>
</feature>
<feature type="compositionally biased region" description="Basic and acidic residues" evidence="2">
    <location>
        <begin position="14"/>
        <end position="35"/>
    </location>
</feature>
<feature type="compositionally biased region" description="Low complexity" evidence="2">
    <location>
        <begin position="205"/>
        <end position="220"/>
    </location>
</feature>
<feature type="region of interest" description="Disordered" evidence="2">
    <location>
        <begin position="1"/>
        <end position="229"/>
    </location>
</feature>
<dbReference type="Proteomes" id="UP001283341">
    <property type="component" value="Unassembled WGS sequence"/>
</dbReference>
<reference evidence="3" key="2">
    <citation type="submission" date="2023-06" db="EMBL/GenBank/DDBJ databases">
        <authorList>
            <consortium name="Lawrence Berkeley National Laboratory"/>
            <person name="Haridas S."/>
            <person name="Hensen N."/>
            <person name="Bonometti L."/>
            <person name="Westerberg I."/>
            <person name="Brannstrom I.O."/>
            <person name="Guillou S."/>
            <person name="Cros-Aarteil S."/>
            <person name="Calhoun S."/>
            <person name="Kuo A."/>
            <person name="Mondo S."/>
            <person name="Pangilinan J."/>
            <person name="Riley R."/>
            <person name="Labutti K."/>
            <person name="Andreopoulos B."/>
            <person name="Lipzen A."/>
            <person name="Chen C."/>
            <person name="Yanf M."/>
            <person name="Daum C."/>
            <person name="Ng V."/>
            <person name="Clum A."/>
            <person name="Steindorff A."/>
            <person name="Ohm R."/>
            <person name="Martin F."/>
            <person name="Silar P."/>
            <person name="Natvig D."/>
            <person name="Lalanne C."/>
            <person name="Gautier V."/>
            <person name="Ament-Velasquez S.L."/>
            <person name="Kruys A."/>
            <person name="Hutchinson M.I."/>
            <person name="Powell A.J."/>
            <person name="Barry K."/>
            <person name="Miller A.N."/>
            <person name="Grigoriev I.V."/>
            <person name="Debuchy R."/>
            <person name="Gladieux P."/>
            <person name="Thoren M.H."/>
            <person name="Johannesson H."/>
        </authorList>
    </citation>
    <scope>NUCLEOTIDE SEQUENCE</scope>
    <source>
        <strain evidence="3">CBS 118394</strain>
    </source>
</reference>
<sequence length="472" mass="52279">MREEGGEGQVATNHDNDNVNRKDGDGEGHDDEPVQRPETPTPTRRQKPHHHHQQRARSPSSPTNPSPMSFYHLGIGSVSPLSPLRRQFSSPLFRSPPLPQQHQQIKSGVDEEVGLLSDGIDDDQSSFSVVDNDDNDYGSNIPATSSPDENDDDTQDSKDVLIQRLTDLAQRLSSSAEGPGTRSSSSSSANLSALHAKVDEMETMLSASSSSLAAPAATTSRIPEPPPLLQQRRRSTLPAESAEAPLFWATTTSVVPNWLAPRFSDPPLRPPQPAKEKIVHVGISRLVAEEAEKLVKALTEVVKGLKARREESDHLHALLVERAEAAAGRIVELERDVVDLEEETNSNDSELKHLRLRLRAVETLCHEFVADAADPDLVQSIEQWKADWMKLREKMSLRRKERRRNEMYSNKSGGRPSLLHTKHHIGRHHEEYGDLSSFMSPTTSTTTTTSRSEEMESNIGGEESTLTSLDDK</sequence>
<accession>A0AAE0I0H3</accession>
<evidence type="ECO:0000256" key="1">
    <source>
        <dbReference type="SAM" id="Coils"/>
    </source>
</evidence>
<name>A0AAE0I0H3_9PEZI</name>
<dbReference type="EMBL" id="JAUEDM010000006">
    <property type="protein sequence ID" value="KAK3315336.1"/>
    <property type="molecule type" value="Genomic_DNA"/>
</dbReference>
<protein>
    <submittedName>
        <fullName evidence="3">Uncharacterized protein</fullName>
    </submittedName>
</protein>
<evidence type="ECO:0000256" key="2">
    <source>
        <dbReference type="SAM" id="MobiDB-lite"/>
    </source>
</evidence>